<feature type="compositionally biased region" description="Low complexity" evidence="1">
    <location>
        <begin position="37"/>
        <end position="50"/>
    </location>
</feature>
<feature type="region of interest" description="Disordered" evidence="1">
    <location>
        <begin position="556"/>
        <end position="596"/>
    </location>
</feature>
<feature type="compositionally biased region" description="Low complexity" evidence="1">
    <location>
        <begin position="822"/>
        <end position="837"/>
    </location>
</feature>
<dbReference type="SUPFAM" id="SSF50729">
    <property type="entry name" value="PH domain-like"/>
    <property type="match status" value="1"/>
</dbReference>
<dbReference type="Proteomes" id="UP001465976">
    <property type="component" value="Unassembled WGS sequence"/>
</dbReference>
<feature type="region of interest" description="Disordered" evidence="1">
    <location>
        <begin position="992"/>
        <end position="1038"/>
    </location>
</feature>
<evidence type="ECO:0000313" key="4">
    <source>
        <dbReference type="Proteomes" id="UP001465976"/>
    </source>
</evidence>
<feature type="compositionally biased region" description="Polar residues" evidence="1">
    <location>
        <begin position="556"/>
        <end position="569"/>
    </location>
</feature>
<feature type="compositionally biased region" description="Low complexity" evidence="1">
    <location>
        <begin position="185"/>
        <end position="198"/>
    </location>
</feature>
<feature type="compositionally biased region" description="Pro residues" evidence="1">
    <location>
        <begin position="1101"/>
        <end position="1110"/>
    </location>
</feature>
<evidence type="ECO:0000313" key="3">
    <source>
        <dbReference type="EMBL" id="KAL0581036.1"/>
    </source>
</evidence>
<dbReference type="SMART" id="SM00233">
    <property type="entry name" value="PH"/>
    <property type="match status" value="1"/>
</dbReference>
<evidence type="ECO:0000256" key="1">
    <source>
        <dbReference type="SAM" id="MobiDB-lite"/>
    </source>
</evidence>
<feature type="region of interest" description="Disordered" evidence="1">
    <location>
        <begin position="444"/>
        <end position="543"/>
    </location>
</feature>
<feature type="compositionally biased region" description="Low complexity" evidence="1">
    <location>
        <begin position="706"/>
        <end position="719"/>
    </location>
</feature>
<feature type="compositionally biased region" description="Polar residues" evidence="1">
    <location>
        <begin position="468"/>
        <end position="483"/>
    </location>
</feature>
<feature type="compositionally biased region" description="Low complexity" evidence="1">
    <location>
        <begin position="1025"/>
        <end position="1036"/>
    </location>
</feature>
<dbReference type="InterPro" id="IPR011993">
    <property type="entry name" value="PH-like_dom_sf"/>
</dbReference>
<feature type="compositionally biased region" description="Polar residues" evidence="1">
    <location>
        <begin position="901"/>
        <end position="923"/>
    </location>
</feature>
<feature type="compositionally biased region" description="Pro residues" evidence="1">
    <location>
        <begin position="879"/>
        <end position="893"/>
    </location>
</feature>
<feature type="compositionally biased region" description="Pro residues" evidence="1">
    <location>
        <begin position="997"/>
        <end position="1010"/>
    </location>
</feature>
<protein>
    <recommendedName>
        <fullName evidence="2">PH domain-containing protein</fullName>
    </recommendedName>
</protein>
<feature type="compositionally biased region" description="Basic and acidic residues" evidence="1">
    <location>
        <begin position="1160"/>
        <end position="1169"/>
    </location>
</feature>
<name>A0ABR3G040_9AGAR</name>
<feature type="region of interest" description="Disordered" evidence="1">
    <location>
        <begin position="685"/>
        <end position="953"/>
    </location>
</feature>
<feature type="region of interest" description="Disordered" evidence="1">
    <location>
        <begin position="37"/>
        <end position="57"/>
    </location>
</feature>
<dbReference type="EMBL" id="JBAHYK010000018">
    <property type="protein sequence ID" value="KAL0581036.1"/>
    <property type="molecule type" value="Genomic_DNA"/>
</dbReference>
<organism evidence="3 4">
    <name type="scientific">Marasmius crinis-equi</name>
    <dbReference type="NCBI Taxonomy" id="585013"/>
    <lineage>
        <taxon>Eukaryota</taxon>
        <taxon>Fungi</taxon>
        <taxon>Dikarya</taxon>
        <taxon>Basidiomycota</taxon>
        <taxon>Agaricomycotina</taxon>
        <taxon>Agaricomycetes</taxon>
        <taxon>Agaricomycetidae</taxon>
        <taxon>Agaricales</taxon>
        <taxon>Marasmiineae</taxon>
        <taxon>Marasmiaceae</taxon>
        <taxon>Marasmius</taxon>
    </lineage>
</organism>
<dbReference type="InterPro" id="IPR001849">
    <property type="entry name" value="PH_domain"/>
</dbReference>
<feature type="compositionally biased region" description="Polar residues" evidence="1">
    <location>
        <begin position="737"/>
        <end position="746"/>
    </location>
</feature>
<feature type="compositionally biased region" description="Low complexity" evidence="1">
    <location>
        <begin position="527"/>
        <end position="543"/>
    </location>
</feature>
<accession>A0ABR3G040</accession>
<evidence type="ECO:0000259" key="2">
    <source>
        <dbReference type="SMART" id="SM00233"/>
    </source>
</evidence>
<feature type="region of interest" description="Disordered" evidence="1">
    <location>
        <begin position="1076"/>
        <end position="1196"/>
    </location>
</feature>
<proteinExistence type="predicted"/>
<feature type="region of interest" description="Disordered" evidence="1">
    <location>
        <begin position="172"/>
        <end position="235"/>
    </location>
</feature>
<dbReference type="Gene3D" id="2.30.29.30">
    <property type="entry name" value="Pleckstrin-homology domain (PH domain)/Phosphotyrosine-binding domain (PTB)"/>
    <property type="match status" value="1"/>
</dbReference>
<sequence>MTAFRLRSNSYHTGGGGGGLQEEWFIVVLDGPRIPQSSLHSSPVSSNPNSSEKRHASRASLLVMASDALNFKFGRRRTSIRQPVVPTRPMPIILPEVIEISAAHIVKDEEVEERERLREEAAQSLGLALSPGEGVEHGSILDSLQDEVGNADDQETLDDSVSVASTRTPNHLYSHSAIHPPLSPLPSTTSIPISPSSPRSHLGHGRNRSGSMPAALPSPGLHHTRSSSLPGTSLIPPFPSTPASLKKVIQLSSTLPKYYPSSSLRIFALSKQWKTRFVVLTTPPTSPIPTLPARSNPSPSYLHLFKSAASEDREFERLEINEDSVVFVSEEDVGGRKHVIKVGGVDVGALRKDLNHEESGRTMWFLQINDSAEAQKWITNIKSAILNQRCEHSYISAMPVLTLGIFNRAVRAGLGQHSNSSGVGVVEPRGDMDVMLSIRAQGMVGTPVSSPSSERPGSAGSQKPYAPSVSSVRSQPNGNSLGHSNGAGAVSAIKGLFTGGGNRPRSSSRATSLSSDPDQEDGRRESVVSSTGSSSNYSKGGNTLMSLLRSNTIESAQAPNSTGHASSLSAPVPIPSPTSPHLFSHMTDGDHSSEQQRNYRLSHLERKIIEKPGVFDDETEDTATPVFRQKPFEMQDEVSASTRAIKTMSAISLQPPPRKRWTTTGSHHPFMTAGLPEVSDDIAATQPHTQSHRHQSDNLSMHGKGESASSVSGVSISPGGMSGFSFGTPEQRPRSPSVGSISTIASGENGRPGSLSGERASINTKRSSGAKRWSRQLPQRLTPPSGPPPAAPTQPHQRSPGGSIVKQSANLFPYATMDRSPSRSSHSSISNGIPSFSKRASGSSAFSVNTVSTSQSHGNSIKSMGSHSRPASTHRASLPPRPAPTFALPPAPVPVADLDETSSSHSHTNSVPPSAESQQQSFRDSIVNRPFRLSLTAPRPPPSGTLPLRPDELERQVRRRTGSSTGSYHSTNANGSALYSIPASPVASVVPLNPLEAPSPPPAGPLPPTPSSSLARKPTIPPQSPTSASTPSRASSLKQRLRILSAPPSAPYAPSSTAILANFNTTARPQLSIISTSTHSPIGTPHSEKSSFFQNTSDAPTSPPMTPSFPTPKIHSIPPPEPEPEMTPLLPPPRRGPKRMSLPDVGETSVDPIPDIPEEATPRPFDKTRRSMPMELDVDILSPSISRHESVEVGSG</sequence>
<feature type="compositionally biased region" description="Low complexity" evidence="1">
    <location>
        <begin position="503"/>
        <end position="515"/>
    </location>
</feature>
<gene>
    <name evidence="3" type="ORF">V5O48_001030</name>
</gene>
<feature type="compositionally biased region" description="Polar residues" evidence="1">
    <location>
        <begin position="838"/>
        <end position="875"/>
    </location>
</feature>
<comment type="caution">
    <text evidence="3">The sequence shown here is derived from an EMBL/GenBank/DDBJ whole genome shotgun (WGS) entry which is preliminary data.</text>
</comment>
<feature type="compositionally biased region" description="Basic and acidic residues" evidence="1">
    <location>
        <begin position="1186"/>
        <end position="1196"/>
    </location>
</feature>
<feature type="compositionally biased region" description="Polar residues" evidence="1">
    <location>
        <begin position="447"/>
        <end position="461"/>
    </location>
</feature>
<feature type="compositionally biased region" description="Polar residues" evidence="1">
    <location>
        <begin position="1090"/>
        <end position="1099"/>
    </location>
</feature>
<feature type="domain" description="PH" evidence="2">
    <location>
        <begin position="249"/>
        <end position="388"/>
    </location>
</feature>
<reference evidence="3 4" key="1">
    <citation type="submission" date="2024-02" db="EMBL/GenBank/DDBJ databases">
        <title>A draft genome for the cacao thread blight pathogen Marasmius crinis-equi.</title>
        <authorList>
            <person name="Cohen S.P."/>
            <person name="Baruah I.K."/>
            <person name="Amoako-Attah I."/>
            <person name="Bukari Y."/>
            <person name="Meinhardt L.W."/>
            <person name="Bailey B.A."/>
        </authorList>
    </citation>
    <scope>NUCLEOTIDE SEQUENCE [LARGE SCALE GENOMIC DNA]</scope>
    <source>
        <strain evidence="3 4">GH-76</strain>
    </source>
</reference>
<keyword evidence="4" id="KW-1185">Reference proteome</keyword>